<dbReference type="OrthoDB" id="3694433at2"/>
<gene>
    <name evidence="1" type="ORF">E1283_26155</name>
</gene>
<dbReference type="Proteomes" id="UP000295345">
    <property type="component" value="Unassembled WGS sequence"/>
</dbReference>
<keyword evidence="2" id="KW-1185">Reference proteome</keyword>
<evidence type="ECO:0000313" key="1">
    <source>
        <dbReference type="EMBL" id="TDC69279.1"/>
    </source>
</evidence>
<protein>
    <submittedName>
        <fullName evidence="1">Uncharacterized protein</fullName>
    </submittedName>
</protein>
<organism evidence="1 2">
    <name type="scientific">Streptomyces hainanensis</name>
    <dbReference type="NCBI Taxonomy" id="402648"/>
    <lineage>
        <taxon>Bacteria</taxon>
        <taxon>Bacillati</taxon>
        <taxon>Actinomycetota</taxon>
        <taxon>Actinomycetes</taxon>
        <taxon>Kitasatosporales</taxon>
        <taxon>Streptomycetaceae</taxon>
        <taxon>Streptomyces</taxon>
    </lineage>
</organism>
<dbReference type="RefSeq" id="WP_132820614.1">
    <property type="nucleotide sequence ID" value="NZ_SMKI01000342.1"/>
</dbReference>
<sequence length="99" mass="11072">MAIGSPQDDKEPVRPEWFDREVESLVKDTAPRLCALVEEFATESGHLDAGVAAWCLAHPDGPTQVVRDRWFTVTELGSPEEAAQLISRRSRNTVRVIWA</sequence>
<reference evidence="1 2" key="1">
    <citation type="submission" date="2019-03" db="EMBL/GenBank/DDBJ databases">
        <title>Draft genome sequences of novel Actinobacteria.</title>
        <authorList>
            <person name="Sahin N."/>
            <person name="Ay H."/>
            <person name="Saygin H."/>
        </authorList>
    </citation>
    <scope>NUCLEOTIDE SEQUENCE [LARGE SCALE GENOMIC DNA]</scope>
    <source>
        <strain evidence="1 2">DSM 41900</strain>
    </source>
</reference>
<comment type="caution">
    <text evidence="1">The sequence shown here is derived from an EMBL/GenBank/DDBJ whole genome shotgun (WGS) entry which is preliminary data.</text>
</comment>
<evidence type="ECO:0000313" key="2">
    <source>
        <dbReference type="Proteomes" id="UP000295345"/>
    </source>
</evidence>
<dbReference type="AlphaFoldDB" id="A0A4R4T4J2"/>
<proteinExistence type="predicted"/>
<name>A0A4R4T4J2_9ACTN</name>
<dbReference type="EMBL" id="SMKI01000342">
    <property type="protein sequence ID" value="TDC69279.1"/>
    <property type="molecule type" value="Genomic_DNA"/>
</dbReference>
<accession>A0A4R4T4J2</accession>